<organism evidence="9 10">
    <name type="scientific">Sclerotinia borealis (strain F-4128)</name>
    <dbReference type="NCBI Taxonomy" id="1432307"/>
    <lineage>
        <taxon>Eukaryota</taxon>
        <taxon>Fungi</taxon>
        <taxon>Dikarya</taxon>
        <taxon>Ascomycota</taxon>
        <taxon>Pezizomycotina</taxon>
        <taxon>Leotiomycetes</taxon>
        <taxon>Helotiales</taxon>
        <taxon>Sclerotiniaceae</taxon>
        <taxon>Sclerotinia</taxon>
    </lineage>
</organism>
<feature type="transmembrane region" description="Helical" evidence="7">
    <location>
        <begin position="360"/>
        <end position="382"/>
    </location>
</feature>
<accession>W9CI80</accession>
<feature type="domain" description="Sodium/calcium exchanger membrane region" evidence="8">
    <location>
        <begin position="298"/>
        <end position="433"/>
    </location>
</feature>
<comment type="subcellular location">
    <subcellularLocation>
        <location evidence="1">Membrane</location>
        <topology evidence="1">Multi-pass membrane protein</topology>
    </subcellularLocation>
</comment>
<proteinExistence type="inferred from homology"/>
<evidence type="ECO:0000313" key="9">
    <source>
        <dbReference type="EMBL" id="ESZ96457.1"/>
    </source>
</evidence>
<protein>
    <recommendedName>
        <fullName evidence="8">Sodium/calcium exchanger membrane region domain-containing protein</fullName>
    </recommendedName>
</protein>
<keyword evidence="5 7" id="KW-0472">Membrane</keyword>
<dbReference type="HOGENOM" id="CLU_007948_1_0_1"/>
<feature type="transmembrane region" description="Helical" evidence="7">
    <location>
        <begin position="31"/>
        <end position="52"/>
    </location>
</feature>
<evidence type="ECO:0000256" key="4">
    <source>
        <dbReference type="ARBA" id="ARBA00022989"/>
    </source>
</evidence>
<feature type="region of interest" description="Disordered" evidence="6">
    <location>
        <begin position="191"/>
        <end position="233"/>
    </location>
</feature>
<feature type="transmembrane region" description="Helical" evidence="7">
    <location>
        <begin position="6"/>
        <end position="24"/>
    </location>
</feature>
<dbReference type="OrthoDB" id="2127281at2759"/>
<feature type="transmembrane region" description="Helical" evidence="7">
    <location>
        <begin position="394"/>
        <end position="413"/>
    </location>
</feature>
<name>W9CI80_SCLBF</name>
<evidence type="ECO:0000313" key="10">
    <source>
        <dbReference type="Proteomes" id="UP000019487"/>
    </source>
</evidence>
<dbReference type="GO" id="GO:0016020">
    <property type="term" value="C:membrane"/>
    <property type="evidence" value="ECO:0007669"/>
    <property type="project" value="UniProtKB-SubCell"/>
</dbReference>
<feature type="transmembrane region" description="Helical" evidence="7">
    <location>
        <begin position="298"/>
        <end position="317"/>
    </location>
</feature>
<keyword evidence="3 7" id="KW-0812">Transmembrane</keyword>
<comment type="caution">
    <text evidence="9">The sequence shown here is derived from an EMBL/GenBank/DDBJ whole genome shotgun (WGS) entry which is preliminary data.</text>
</comment>
<dbReference type="GO" id="GO:0055085">
    <property type="term" value="P:transmembrane transport"/>
    <property type="evidence" value="ECO:0007669"/>
    <property type="project" value="InterPro"/>
</dbReference>
<feature type="compositionally biased region" description="Polar residues" evidence="6">
    <location>
        <begin position="273"/>
        <end position="282"/>
    </location>
</feature>
<evidence type="ECO:0000256" key="5">
    <source>
        <dbReference type="ARBA" id="ARBA00023136"/>
    </source>
</evidence>
<feature type="region of interest" description="Disordered" evidence="6">
    <location>
        <begin position="245"/>
        <end position="282"/>
    </location>
</feature>
<feature type="transmembrane region" description="Helical" evidence="7">
    <location>
        <begin position="114"/>
        <end position="133"/>
    </location>
</feature>
<reference evidence="9 10" key="1">
    <citation type="journal article" date="2014" name="Genome Announc.">
        <title>Draft genome sequence of Sclerotinia borealis, a psychrophilic plant pathogenic fungus.</title>
        <authorList>
            <person name="Mardanov A.V."/>
            <person name="Beletsky A.V."/>
            <person name="Kadnikov V.V."/>
            <person name="Ignatov A.N."/>
            <person name="Ravin N.V."/>
        </authorList>
    </citation>
    <scope>NUCLEOTIDE SEQUENCE [LARGE SCALE GENOMIC DNA]</scope>
    <source>
        <strain evidence="10">F-4157</strain>
    </source>
</reference>
<sequence length="447" mass="48462">MTWVEIILHSCIFAASLAGLFCFLDRLIKHFTIAAISWGCSELTIGFLTSVIGWEQLLATLSLAINNDQPSLALGNIIGSSITNILGAFSLVIVFHKGTNGILFGDKNTEQYTLALSAATLLVFGILITTPYATIPVEVFYIFLIMHAAVYAILVLLRITEECDPIPEVQIVYRDCIYSALSSGESVSTFERPTYEDYPSPVPTSPSSPGSPKLDSRDGSPLSTLNERDEQDDAALADSTVISPATSQDSHANPAEADSEPAHDSIVDIPDSNAVSSDANPQDVSLVSESGTQIRTHLCWAILSLVLSSICTYIISWSTGHLLSIFSRDTITMGVFLSIRNTISSQVLAIVAARGGNARIIVGSTIGLNYWLLLVCFLFVVGNPRDHMGRPSPVEYIVFMGSAAAMMGIIFLGKVERWMGIPLFVVWLVFFVFEAVLAVLGRIERIK</sequence>
<evidence type="ECO:0000256" key="3">
    <source>
        <dbReference type="ARBA" id="ARBA00022692"/>
    </source>
</evidence>
<feature type="transmembrane region" description="Helical" evidence="7">
    <location>
        <begin position="419"/>
        <end position="440"/>
    </location>
</feature>
<dbReference type="Proteomes" id="UP000019487">
    <property type="component" value="Unassembled WGS sequence"/>
</dbReference>
<feature type="domain" description="Sodium/calcium exchanger membrane region" evidence="8">
    <location>
        <begin position="11"/>
        <end position="159"/>
    </location>
</feature>
<evidence type="ECO:0000256" key="2">
    <source>
        <dbReference type="ARBA" id="ARBA00008170"/>
    </source>
</evidence>
<comment type="similarity">
    <text evidence="2">Belongs to the Ca(2+):cation antiporter (CaCA) (TC 2.A.19) family.</text>
</comment>
<evidence type="ECO:0000256" key="7">
    <source>
        <dbReference type="SAM" id="Phobius"/>
    </source>
</evidence>
<dbReference type="AlphaFoldDB" id="W9CI80"/>
<dbReference type="InterPro" id="IPR044880">
    <property type="entry name" value="NCX_ion-bd_dom_sf"/>
</dbReference>
<evidence type="ECO:0000256" key="1">
    <source>
        <dbReference type="ARBA" id="ARBA00004141"/>
    </source>
</evidence>
<feature type="transmembrane region" description="Helical" evidence="7">
    <location>
        <begin position="72"/>
        <end position="94"/>
    </location>
</feature>
<dbReference type="Pfam" id="PF01699">
    <property type="entry name" value="Na_Ca_ex"/>
    <property type="match status" value="2"/>
</dbReference>
<dbReference type="Gene3D" id="1.20.1420.30">
    <property type="entry name" value="NCX, central ion-binding region"/>
    <property type="match status" value="1"/>
</dbReference>
<gene>
    <name evidence="9" type="ORF">SBOR_3189</name>
</gene>
<dbReference type="STRING" id="1432307.W9CI80"/>
<keyword evidence="10" id="KW-1185">Reference proteome</keyword>
<keyword evidence="4 7" id="KW-1133">Transmembrane helix</keyword>
<evidence type="ECO:0000259" key="8">
    <source>
        <dbReference type="Pfam" id="PF01699"/>
    </source>
</evidence>
<evidence type="ECO:0000256" key="6">
    <source>
        <dbReference type="SAM" id="MobiDB-lite"/>
    </source>
</evidence>
<dbReference type="InterPro" id="IPR004837">
    <property type="entry name" value="NaCa_Exmemb"/>
</dbReference>
<dbReference type="EMBL" id="AYSA01000137">
    <property type="protein sequence ID" value="ESZ96457.1"/>
    <property type="molecule type" value="Genomic_DNA"/>
</dbReference>
<feature type="transmembrane region" description="Helical" evidence="7">
    <location>
        <begin position="139"/>
        <end position="157"/>
    </location>
</feature>